<reference evidence="3" key="1">
    <citation type="submission" date="2017-02" db="UniProtKB">
        <authorList>
            <consortium name="WormBaseParasite"/>
        </authorList>
    </citation>
    <scope>IDENTIFICATION</scope>
</reference>
<dbReference type="EMBL" id="UYWX01021249">
    <property type="protein sequence ID" value="VDM35006.1"/>
    <property type="molecule type" value="Genomic_DNA"/>
</dbReference>
<gene>
    <name evidence="1" type="ORF">TTAC_LOCUS10026</name>
</gene>
<organism evidence="3">
    <name type="scientific">Hydatigena taeniaeformis</name>
    <name type="common">Feline tapeworm</name>
    <name type="synonym">Taenia taeniaeformis</name>
    <dbReference type="NCBI Taxonomy" id="6205"/>
    <lineage>
        <taxon>Eukaryota</taxon>
        <taxon>Metazoa</taxon>
        <taxon>Spiralia</taxon>
        <taxon>Lophotrochozoa</taxon>
        <taxon>Platyhelminthes</taxon>
        <taxon>Cestoda</taxon>
        <taxon>Eucestoda</taxon>
        <taxon>Cyclophyllidea</taxon>
        <taxon>Taeniidae</taxon>
        <taxon>Hydatigera</taxon>
    </lineage>
</organism>
<dbReference type="AlphaFoldDB" id="A0A0R3X916"/>
<evidence type="ECO:0000313" key="2">
    <source>
        <dbReference type="Proteomes" id="UP000274429"/>
    </source>
</evidence>
<keyword evidence="2" id="KW-1185">Reference proteome</keyword>
<name>A0A0R3X916_HYDTA</name>
<accession>A0A0R3X916</accession>
<dbReference type="WBParaSite" id="TTAC_0001004101-mRNA-1">
    <property type="protein sequence ID" value="TTAC_0001004101-mRNA-1"/>
    <property type="gene ID" value="TTAC_0001004101"/>
</dbReference>
<evidence type="ECO:0000313" key="1">
    <source>
        <dbReference type="EMBL" id="VDM35006.1"/>
    </source>
</evidence>
<dbReference type="Proteomes" id="UP000274429">
    <property type="component" value="Unassembled WGS sequence"/>
</dbReference>
<protein>
    <submittedName>
        <fullName evidence="3">Transmembrane protein</fullName>
    </submittedName>
</protein>
<sequence>MAADCMLYMCFRGDGGGKIWATRVKELMTAALEAVTYSYFCIDNTIFIDDRITTLAHLHCLCLRSATMLIFIEAVCGGQLVNIPPPFFTSPHWRRDDEDSFRVDLA</sequence>
<evidence type="ECO:0000313" key="3">
    <source>
        <dbReference type="WBParaSite" id="TTAC_0001004101-mRNA-1"/>
    </source>
</evidence>
<proteinExistence type="predicted"/>
<reference evidence="1 2" key="2">
    <citation type="submission" date="2018-11" db="EMBL/GenBank/DDBJ databases">
        <authorList>
            <consortium name="Pathogen Informatics"/>
        </authorList>
    </citation>
    <scope>NUCLEOTIDE SEQUENCE [LARGE SCALE GENOMIC DNA]</scope>
</reference>